<dbReference type="EMBL" id="CAJDYZ010001425">
    <property type="protein sequence ID" value="CAD1468851.1"/>
    <property type="molecule type" value="Genomic_DNA"/>
</dbReference>
<dbReference type="Proteomes" id="UP000752696">
    <property type="component" value="Unassembled WGS sequence"/>
</dbReference>
<organism evidence="1 2">
    <name type="scientific">Heterotrigona itama</name>
    <dbReference type="NCBI Taxonomy" id="395501"/>
    <lineage>
        <taxon>Eukaryota</taxon>
        <taxon>Metazoa</taxon>
        <taxon>Ecdysozoa</taxon>
        <taxon>Arthropoda</taxon>
        <taxon>Hexapoda</taxon>
        <taxon>Insecta</taxon>
        <taxon>Pterygota</taxon>
        <taxon>Neoptera</taxon>
        <taxon>Endopterygota</taxon>
        <taxon>Hymenoptera</taxon>
        <taxon>Apocrita</taxon>
        <taxon>Aculeata</taxon>
        <taxon>Apoidea</taxon>
        <taxon>Anthophila</taxon>
        <taxon>Apidae</taxon>
        <taxon>Heterotrigona</taxon>
    </lineage>
</organism>
<dbReference type="AlphaFoldDB" id="A0A6V7GUU4"/>
<feature type="non-terminal residue" evidence="1">
    <location>
        <position position="1"/>
    </location>
</feature>
<gene>
    <name evidence="1" type="ORF">MHI_LOCUS76708</name>
</gene>
<proteinExistence type="predicted"/>
<keyword evidence="2" id="KW-1185">Reference proteome</keyword>
<evidence type="ECO:0000313" key="1">
    <source>
        <dbReference type="EMBL" id="CAD1468851.1"/>
    </source>
</evidence>
<sequence length="64" mass="7540">SMRLFLYDALYFCVNDDLLVLTSRYPKVSPLTEVLRIHVNIVYENHYIKGSLRLHVLSSIHISY</sequence>
<protein>
    <submittedName>
        <fullName evidence="1">Uncharacterized protein</fullName>
    </submittedName>
</protein>
<evidence type="ECO:0000313" key="2">
    <source>
        <dbReference type="Proteomes" id="UP000752696"/>
    </source>
</evidence>
<accession>A0A6V7GUU4</accession>
<name>A0A6V7GUU4_9HYME</name>
<comment type="caution">
    <text evidence="1">The sequence shown here is derived from an EMBL/GenBank/DDBJ whole genome shotgun (WGS) entry which is preliminary data.</text>
</comment>
<reference evidence="1" key="1">
    <citation type="submission" date="2020-07" db="EMBL/GenBank/DDBJ databases">
        <authorList>
            <person name="Nazaruddin N."/>
        </authorList>
    </citation>
    <scope>NUCLEOTIDE SEQUENCE</scope>
</reference>
<feature type="non-terminal residue" evidence="1">
    <location>
        <position position="64"/>
    </location>
</feature>